<feature type="transmembrane region" description="Helical" evidence="9">
    <location>
        <begin position="40"/>
        <end position="61"/>
    </location>
</feature>
<dbReference type="RefSeq" id="WP_090671758.1">
    <property type="nucleotide sequence ID" value="NZ_FNIT01000003.1"/>
</dbReference>
<evidence type="ECO:0000256" key="8">
    <source>
        <dbReference type="ARBA" id="ARBA00023136"/>
    </source>
</evidence>
<keyword evidence="7" id="KW-0625">Polysaccharide transport</keyword>
<evidence type="ECO:0000256" key="6">
    <source>
        <dbReference type="ARBA" id="ARBA00022989"/>
    </source>
</evidence>
<organism evidence="11 12">
    <name type="scientific">Aureimonas jatrophae</name>
    <dbReference type="NCBI Taxonomy" id="1166073"/>
    <lineage>
        <taxon>Bacteria</taxon>
        <taxon>Pseudomonadati</taxon>
        <taxon>Pseudomonadota</taxon>
        <taxon>Alphaproteobacteria</taxon>
        <taxon>Hyphomicrobiales</taxon>
        <taxon>Aurantimonadaceae</taxon>
        <taxon>Aureimonas</taxon>
    </lineage>
</organism>
<feature type="transmembrane region" description="Helical" evidence="9">
    <location>
        <begin position="113"/>
        <end position="140"/>
    </location>
</feature>
<proteinExistence type="inferred from homology"/>
<reference evidence="11 12" key="1">
    <citation type="submission" date="2016-10" db="EMBL/GenBank/DDBJ databases">
        <authorList>
            <person name="de Groot N.N."/>
        </authorList>
    </citation>
    <scope>NUCLEOTIDE SEQUENCE [LARGE SCALE GENOMIC DNA]</scope>
    <source>
        <strain evidence="12">L7-484,KACC 16230,DSM 25025</strain>
    </source>
</reference>
<comment type="subcellular location">
    <subcellularLocation>
        <location evidence="1">Cell membrane</location>
        <topology evidence="1">Multi-pass membrane protein</topology>
    </subcellularLocation>
</comment>
<feature type="transmembrane region" description="Helical" evidence="9">
    <location>
        <begin position="181"/>
        <end position="200"/>
    </location>
</feature>
<evidence type="ECO:0000256" key="1">
    <source>
        <dbReference type="ARBA" id="ARBA00004651"/>
    </source>
</evidence>
<evidence type="ECO:0000256" key="9">
    <source>
        <dbReference type="SAM" id="Phobius"/>
    </source>
</evidence>
<evidence type="ECO:0000313" key="11">
    <source>
        <dbReference type="EMBL" id="SDO06078.1"/>
    </source>
</evidence>
<evidence type="ECO:0000313" key="12">
    <source>
        <dbReference type="Proteomes" id="UP000198793"/>
    </source>
</evidence>
<keyword evidence="12" id="KW-1185">Reference proteome</keyword>
<sequence>MNRRARLAAGLADLRAGVRRRELWLYLGWRDVQKHYRRSVLGPFWLTLSMGIMVAGLGVLYSQIFNMEIATYLPFLALGFILWGLIGTSITNACTVFTSAASSVRQIHMPLSIYVFQFAWSQLITFAHNFVIYIAVALIFSIKPSWTTLLVFPAIALFTLNAIFCAMILGPLCARFRDIPLIVASLIQVAFFMTPVLWSAEQIPQRAHFVNLNPFYHFIEIAREPLLGEPISLLHWLVALVLTASLGTVSFLFYARFRSRVAYWA</sequence>
<dbReference type="GO" id="GO:0140359">
    <property type="term" value="F:ABC-type transporter activity"/>
    <property type="evidence" value="ECO:0007669"/>
    <property type="project" value="InterPro"/>
</dbReference>
<feature type="transmembrane region" description="Helical" evidence="9">
    <location>
        <begin position="233"/>
        <end position="255"/>
    </location>
</feature>
<dbReference type="InterPro" id="IPR013525">
    <property type="entry name" value="ABC2_TM"/>
</dbReference>
<evidence type="ECO:0000256" key="2">
    <source>
        <dbReference type="ARBA" id="ARBA00007783"/>
    </source>
</evidence>
<protein>
    <submittedName>
        <fullName evidence="11">ABC-2 type transport system permease protein/lipopolysaccharide transport system permease protein</fullName>
    </submittedName>
</protein>
<dbReference type="EMBL" id="FNIT01000003">
    <property type="protein sequence ID" value="SDO06078.1"/>
    <property type="molecule type" value="Genomic_DNA"/>
</dbReference>
<evidence type="ECO:0000256" key="3">
    <source>
        <dbReference type="ARBA" id="ARBA00022448"/>
    </source>
</evidence>
<name>A0A1H0GGR7_9HYPH</name>
<keyword evidence="3" id="KW-0813">Transport</keyword>
<gene>
    <name evidence="11" type="ORF">SAMN05192530_103116</name>
</gene>
<feature type="domain" description="ABC-2 type transporter transmembrane" evidence="10">
    <location>
        <begin position="24"/>
        <end position="224"/>
    </location>
</feature>
<evidence type="ECO:0000259" key="10">
    <source>
        <dbReference type="Pfam" id="PF01061"/>
    </source>
</evidence>
<evidence type="ECO:0000256" key="7">
    <source>
        <dbReference type="ARBA" id="ARBA00023047"/>
    </source>
</evidence>
<accession>A0A1H0GGR7</accession>
<evidence type="ECO:0000256" key="4">
    <source>
        <dbReference type="ARBA" id="ARBA00022475"/>
    </source>
</evidence>
<feature type="transmembrane region" description="Helical" evidence="9">
    <location>
        <begin position="146"/>
        <end position="169"/>
    </location>
</feature>
<dbReference type="GO" id="GO:0015774">
    <property type="term" value="P:polysaccharide transport"/>
    <property type="evidence" value="ECO:0007669"/>
    <property type="project" value="UniProtKB-KW"/>
</dbReference>
<dbReference type="PANTHER" id="PTHR30413:SF10">
    <property type="entry name" value="CAPSULE POLYSACCHARIDE EXPORT INNER-MEMBRANE PROTEIN CTRC"/>
    <property type="match status" value="1"/>
</dbReference>
<dbReference type="GO" id="GO:0005886">
    <property type="term" value="C:plasma membrane"/>
    <property type="evidence" value="ECO:0007669"/>
    <property type="project" value="UniProtKB-SubCell"/>
</dbReference>
<feature type="transmembrane region" description="Helical" evidence="9">
    <location>
        <begin position="73"/>
        <end position="101"/>
    </location>
</feature>
<dbReference type="OrthoDB" id="9796017at2"/>
<comment type="similarity">
    <text evidence="2">Belongs to the ABC-2 integral membrane protein family.</text>
</comment>
<dbReference type="Pfam" id="PF01061">
    <property type="entry name" value="ABC2_membrane"/>
    <property type="match status" value="1"/>
</dbReference>
<keyword evidence="4" id="KW-1003">Cell membrane</keyword>
<dbReference type="AlphaFoldDB" id="A0A1H0GGR7"/>
<dbReference type="Proteomes" id="UP000198793">
    <property type="component" value="Unassembled WGS sequence"/>
</dbReference>
<keyword evidence="7" id="KW-0762">Sugar transport</keyword>
<keyword evidence="5 9" id="KW-0812">Transmembrane</keyword>
<dbReference type="STRING" id="1166073.SAMN05192530_103116"/>
<keyword evidence="6 9" id="KW-1133">Transmembrane helix</keyword>
<dbReference type="PANTHER" id="PTHR30413">
    <property type="entry name" value="INNER MEMBRANE TRANSPORT PERMEASE"/>
    <property type="match status" value="1"/>
</dbReference>
<keyword evidence="8 9" id="KW-0472">Membrane</keyword>
<dbReference type="GO" id="GO:0015920">
    <property type="term" value="P:lipopolysaccharide transport"/>
    <property type="evidence" value="ECO:0007669"/>
    <property type="project" value="TreeGrafter"/>
</dbReference>
<evidence type="ECO:0000256" key="5">
    <source>
        <dbReference type="ARBA" id="ARBA00022692"/>
    </source>
</evidence>